<feature type="region of interest" description="Disordered" evidence="1">
    <location>
        <begin position="48"/>
        <end position="67"/>
    </location>
</feature>
<sequence length="67" mass="7021">MSISTGKRLRAEGAYPVPWVSIGRHHRVLTAPLLAFLGLRVDDLSDPAGTMPAQAAVDGVPQQEGAA</sequence>
<evidence type="ECO:0000313" key="3">
    <source>
        <dbReference type="EMBL" id="NEN53300.1"/>
    </source>
</evidence>
<dbReference type="Proteomes" id="UP000471152">
    <property type="component" value="Unassembled WGS sequence"/>
</dbReference>
<dbReference type="EMBL" id="JAAGWB010000066">
    <property type="protein sequence ID" value="NEN53300.1"/>
    <property type="molecule type" value="Genomic_DNA"/>
</dbReference>
<dbReference type="AlphaFoldDB" id="A0A6P0EZR9"/>
<proteinExistence type="predicted"/>
<evidence type="ECO:0000313" key="4">
    <source>
        <dbReference type="Proteomes" id="UP000468828"/>
    </source>
</evidence>
<keyword evidence="4" id="KW-1185">Reference proteome</keyword>
<dbReference type="Proteomes" id="UP000468828">
    <property type="component" value="Unassembled WGS sequence"/>
</dbReference>
<dbReference type="EMBL" id="JAAGWH010000063">
    <property type="protein sequence ID" value="NEK96400.1"/>
    <property type="molecule type" value="Genomic_DNA"/>
</dbReference>
<evidence type="ECO:0000313" key="5">
    <source>
        <dbReference type="Proteomes" id="UP000471152"/>
    </source>
</evidence>
<dbReference type="RefSeq" id="WP_163613092.1">
    <property type="nucleotide sequence ID" value="NZ_JAAGWB010000066.1"/>
</dbReference>
<comment type="caution">
    <text evidence="2">The sequence shown here is derived from an EMBL/GenBank/DDBJ whole genome shotgun (WGS) entry which is preliminary data.</text>
</comment>
<accession>A0A6P0EZR9</accession>
<evidence type="ECO:0000256" key="1">
    <source>
        <dbReference type="SAM" id="MobiDB-lite"/>
    </source>
</evidence>
<organism evidence="2 4">
    <name type="scientific">Modestobacter muralis</name>
    <dbReference type="NCBI Taxonomy" id="1608614"/>
    <lineage>
        <taxon>Bacteria</taxon>
        <taxon>Bacillati</taxon>
        <taxon>Actinomycetota</taxon>
        <taxon>Actinomycetes</taxon>
        <taxon>Geodermatophilales</taxon>
        <taxon>Geodermatophilaceae</taxon>
        <taxon>Modestobacter</taxon>
    </lineage>
</organism>
<reference evidence="3 5" key="2">
    <citation type="submission" date="2020-02" db="EMBL/GenBank/DDBJ databases">
        <title>The WGS of Modestobacter muralis DSM 100205.</title>
        <authorList>
            <person name="Jiang Z."/>
        </authorList>
    </citation>
    <scope>NUCLEOTIDE SEQUENCE [LARGE SCALE GENOMIC DNA]</scope>
    <source>
        <strain evidence="3 5">DSM 100205</strain>
    </source>
</reference>
<reference evidence="2 4" key="1">
    <citation type="submission" date="2020-01" db="EMBL/GenBank/DDBJ databases">
        <title>the WGS Modestobacter muralis CPCC 204518.</title>
        <authorList>
            <person name="Jiang Z."/>
        </authorList>
    </citation>
    <scope>NUCLEOTIDE SEQUENCE [LARGE SCALE GENOMIC DNA]</scope>
    <source>
        <strain evidence="2 4">DSM 100205</strain>
    </source>
</reference>
<name>A0A6P0EZR9_9ACTN</name>
<evidence type="ECO:0000313" key="2">
    <source>
        <dbReference type="EMBL" id="NEK96400.1"/>
    </source>
</evidence>
<protein>
    <submittedName>
        <fullName evidence="2">Uncharacterized protein</fullName>
    </submittedName>
</protein>
<gene>
    <name evidence="3" type="ORF">G3R41_20560</name>
    <name evidence="2" type="ORF">GCU67_19845</name>
</gene>